<evidence type="ECO:0000259" key="11">
    <source>
        <dbReference type="Pfam" id="PF12019"/>
    </source>
</evidence>
<accession>A0A916SMP6</accession>
<evidence type="ECO:0000256" key="7">
    <source>
        <dbReference type="ARBA" id="ARBA00022989"/>
    </source>
</evidence>
<evidence type="ECO:0000256" key="10">
    <source>
        <dbReference type="ARBA" id="ARBA00030775"/>
    </source>
</evidence>
<dbReference type="Proteomes" id="UP000620596">
    <property type="component" value="Unassembled WGS sequence"/>
</dbReference>
<dbReference type="AlphaFoldDB" id="A0A916SMP6"/>
<dbReference type="GO" id="GO:0005886">
    <property type="term" value="C:plasma membrane"/>
    <property type="evidence" value="ECO:0007669"/>
    <property type="project" value="UniProtKB-SubCell"/>
</dbReference>
<dbReference type="InterPro" id="IPR012902">
    <property type="entry name" value="N_methyl_site"/>
</dbReference>
<keyword evidence="3" id="KW-1003">Cell membrane</keyword>
<organism evidence="12 13">
    <name type="scientific">Polaromonas eurypsychrophila</name>
    <dbReference type="NCBI Taxonomy" id="1614635"/>
    <lineage>
        <taxon>Bacteria</taxon>
        <taxon>Pseudomonadati</taxon>
        <taxon>Pseudomonadota</taxon>
        <taxon>Betaproteobacteria</taxon>
        <taxon>Burkholderiales</taxon>
        <taxon>Comamonadaceae</taxon>
        <taxon>Polaromonas</taxon>
    </lineage>
</organism>
<gene>
    <name evidence="12" type="ORF">GCM10011496_27430</name>
</gene>
<dbReference type="Pfam" id="PF12019">
    <property type="entry name" value="GspH"/>
    <property type="match status" value="1"/>
</dbReference>
<comment type="subcellular location">
    <subcellularLocation>
        <location evidence="1">Cell inner membrane</location>
        <topology evidence="1">Single-pass membrane protein</topology>
    </subcellularLocation>
</comment>
<evidence type="ECO:0000256" key="9">
    <source>
        <dbReference type="ARBA" id="ARBA00025772"/>
    </source>
</evidence>
<keyword evidence="8" id="KW-0472">Membrane</keyword>
<dbReference type="GO" id="GO:0015628">
    <property type="term" value="P:protein secretion by the type II secretion system"/>
    <property type="evidence" value="ECO:0007669"/>
    <property type="project" value="InterPro"/>
</dbReference>
<keyword evidence="5" id="KW-0997">Cell inner membrane</keyword>
<keyword evidence="6" id="KW-0812">Transmembrane</keyword>
<dbReference type="InterPro" id="IPR045584">
    <property type="entry name" value="Pilin-like"/>
</dbReference>
<evidence type="ECO:0000313" key="12">
    <source>
        <dbReference type="EMBL" id="GGB05011.1"/>
    </source>
</evidence>
<dbReference type="InterPro" id="IPR022346">
    <property type="entry name" value="T2SS_GspH"/>
</dbReference>
<sequence length="185" mass="19335">MKPRQSGFTLIELLVTLTVVAVLAALAVPSFRALFVKRSVSAAADAFVVDMRYARSEAIKRSAGVTICSSSTGTTCAGTAGAWKDGWIVFVDILANGTLDVADGDEIVRVQQALPTISLMQGTAGTSPANDLRKFTFQPAGWARASSQTFVLTPTGSDGASFTRLICVSNQGRAALRPEGVTSCS</sequence>
<dbReference type="RefSeq" id="WP_188709147.1">
    <property type="nucleotide sequence ID" value="NZ_BMIG01000010.1"/>
</dbReference>
<dbReference type="SUPFAM" id="SSF54523">
    <property type="entry name" value="Pili subunits"/>
    <property type="match status" value="1"/>
</dbReference>
<comment type="caution">
    <text evidence="12">The sequence shown here is derived from an EMBL/GenBank/DDBJ whole genome shotgun (WGS) entry which is preliminary data.</text>
</comment>
<feature type="domain" description="General secretion pathway GspH" evidence="11">
    <location>
        <begin position="43"/>
        <end position="172"/>
    </location>
</feature>
<evidence type="ECO:0000313" key="13">
    <source>
        <dbReference type="Proteomes" id="UP000620596"/>
    </source>
</evidence>
<proteinExistence type="inferred from homology"/>
<evidence type="ECO:0000256" key="2">
    <source>
        <dbReference type="ARBA" id="ARBA00021549"/>
    </source>
</evidence>
<keyword evidence="7" id="KW-1133">Transmembrane helix</keyword>
<evidence type="ECO:0000256" key="1">
    <source>
        <dbReference type="ARBA" id="ARBA00004377"/>
    </source>
</evidence>
<comment type="similarity">
    <text evidence="9">Belongs to the GSP H family.</text>
</comment>
<protein>
    <recommendedName>
        <fullName evidence="2">Type II secretion system protein H</fullName>
    </recommendedName>
    <alternativeName>
        <fullName evidence="10">General secretion pathway protein H</fullName>
    </alternativeName>
</protein>
<evidence type="ECO:0000256" key="8">
    <source>
        <dbReference type="ARBA" id="ARBA00023136"/>
    </source>
</evidence>
<evidence type="ECO:0000256" key="3">
    <source>
        <dbReference type="ARBA" id="ARBA00022475"/>
    </source>
</evidence>
<dbReference type="Pfam" id="PF07963">
    <property type="entry name" value="N_methyl"/>
    <property type="match status" value="1"/>
</dbReference>
<dbReference type="GO" id="GO:0015627">
    <property type="term" value="C:type II protein secretion system complex"/>
    <property type="evidence" value="ECO:0007669"/>
    <property type="project" value="InterPro"/>
</dbReference>
<dbReference type="Gene3D" id="3.55.40.10">
    <property type="entry name" value="minor pseudopilin epsh domain"/>
    <property type="match status" value="1"/>
</dbReference>
<dbReference type="PROSITE" id="PS00409">
    <property type="entry name" value="PROKAR_NTER_METHYL"/>
    <property type="match status" value="1"/>
</dbReference>
<dbReference type="EMBL" id="BMIG01000010">
    <property type="protein sequence ID" value="GGB05011.1"/>
    <property type="molecule type" value="Genomic_DNA"/>
</dbReference>
<keyword evidence="13" id="KW-1185">Reference proteome</keyword>
<name>A0A916SMP6_9BURK</name>
<dbReference type="NCBIfam" id="TIGR02532">
    <property type="entry name" value="IV_pilin_GFxxxE"/>
    <property type="match status" value="1"/>
</dbReference>
<reference evidence="12" key="1">
    <citation type="journal article" date="2014" name="Int. J. Syst. Evol. Microbiol.">
        <title>Complete genome sequence of Corynebacterium casei LMG S-19264T (=DSM 44701T), isolated from a smear-ripened cheese.</title>
        <authorList>
            <consortium name="US DOE Joint Genome Institute (JGI-PGF)"/>
            <person name="Walter F."/>
            <person name="Albersmeier A."/>
            <person name="Kalinowski J."/>
            <person name="Ruckert C."/>
        </authorList>
    </citation>
    <scope>NUCLEOTIDE SEQUENCE</scope>
    <source>
        <strain evidence="12">CGMCC 1.15322</strain>
    </source>
</reference>
<keyword evidence="4" id="KW-0488">Methylation</keyword>
<reference evidence="12" key="2">
    <citation type="submission" date="2020-09" db="EMBL/GenBank/DDBJ databases">
        <authorList>
            <person name="Sun Q."/>
            <person name="Zhou Y."/>
        </authorList>
    </citation>
    <scope>NUCLEOTIDE SEQUENCE</scope>
    <source>
        <strain evidence="12">CGMCC 1.15322</strain>
    </source>
</reference>
<evidence type="ECO:0000256" key="4">
    <source>
        <dbReference type="ARBA" id="ARBA00022481"/>
    </source>
</evidence>
<evidence type="ECO:0000256" key="6">
    <source>
        <dbReference type="ARBA" id="ARBA00022692"/>
    </source>
</evidence>
<evidence type="ECO:0000256" key="5">
    <source>
        <dbReference type="ARBA" id="ARBA00022519"/>
    </source>
</evidence>